<dbReference type="InterPro" id="IPR043504">
    <property type="entry name" value="Peptidase_S1_PA_chymotrypsin"/>
</dbReference>
<dbReference type="InterPro" id="IPR006311">
    <property type="entry name" value="TAT_signal"/>
</dbReference>
<reference evidence="2" key="1">
    <citation type="submission" date="2022-05" db="EMBL/GenBank/DDBJ databases">
        <title>An RpoN-dependent PEP-CTERM gene is involved in floc formation of an Aquincola tertiaricarbonis strain.</title>
        <authorList>
            <person name="Qiu D."/>
            <person name="Xia M."/>
        </authorList>
    </citation>
    <scope>NUCLEOTIDE SEQUENCE</scope>
    <source>
        <strain evidence="2">RN12</strain>
    </source>
</reference>
<proteinExistence type="predicted"/>
<dbReference type="GO" id="GO:0008233">
    <property type="term" value="F:peptidase activity"/>
    <property type="evidence" value="ECO:0007669"/>
    <property type="project" value="UniProtKB-KW"/>
</dbReference>
<dbReference type="GO" id="GO:0006508">
    <property type="term" value="P:proteolysis"/>
    <property type="evidence" value="ECO:0007669"/>
    <property type="project" value="UniProtKB-KW"/>
</dbReference>
<protein>
    <submittedName>
        <fullName evidence="2">Serine protease</fullName>
    </submittedName>
</protein>
<dbReference type="PANTHER" id="PTHR43019">
    <property type="entry name" value="SERINE ENDOPROTEASE DEGS"/>
    <property type="match status" value="1"/>
</dbReference>
<keyword evidence="2" id="KW-0378">Hydrolase</keyword>
<name>A0ABY4SD88_AQUTE</name>
<dbReference type="PROSITE" id="PS51318">
    <property type="entry name" value="TAT"/>
    <property type="match status" value="1"/>
</dbReference>
<gene>
    <name evidence="2" type="ORF">MW290_31900</name>
</gene>
<feature type="chain" id="PRO_5046053922" evidence="1">
    <location>
        <begin position="28"/>
        <end position="260"/>
    </location>
</feature>
<dbReference type="Proteomes" id="UP001056201">
    <property type="component" value="Chromosome 2"/>
</dbReference>
<feature type="signal peptide" evidence="1">
    <location>
        <begin position="1"/>
        <end position="27"/>
    </location>
</feature>
<accession>A0ABY4SD88</accession>
<keyword evidence="3" id="KW-1185">Reference proteome</keyword>
<keyword evidence="2" id="KW-0645">Protease</keyword>
<evidence type="ECO:0000313" key="3">
    <source>
        <dbReference type="Proteomes" id="UP001056201"/>
    </source>
</evidence>
<evidence type="ECO:0000256" key="1">
    <source>
        <dbReference type="SAM" id="SignalP"/>
    </source>
</evidence>
<dbReference type="RefSeq" id="WP_250198347.1">
    <property type="nucleotide sequence ID" value="NZ_CP097636.1"/>
</dbReference>
<evidence type="ECO:0000313" key="2">
    <source>
        <dbReference type="EMBL" id="URI10140.1"/>
    </source>
</evidence>
<sequence length="260" mass="26766">MSTIDRRTCLTVLAACPAALVAGTAWAGPVEVIARSKPSVVAVGRYVPTDNPRFTFRGTGFAVDDGTLVVTNAHVLPDIPAEAVGAYVAVLVRKGAGEAPEVRRASVLQVVRGHDLALLKLEGAPLPPLTLAPTAAIAEGQSIVLMGFPLGGALGFTPVSHRGMISSITPIAAPVASARQLNEAAISRLRQGSFDIYQLDATAYPGNSGGPVLDADSGQVVGVVNSVFVKGSKETALTDPSGISYALPVRLVAELLRQGR</sequence>
<dbReference type="Gene3D" id="2.40.10.10">
    <property type="entry name" value="Trypsin-like serine proteases"/>
    <property type="match status" value="2"/>
</dbReference>
<organism evidence="2 3">
    <name type="scientific">Aquincola tertiaricarbonis</name>
    <dbReference type="NCBI Taxonomy" id="391953"/>
    <lineage>
        <taxon>Bacteria</taxon>
        <taxon>Pseudomonadati</taxon>
        <taxon>Pseudomonadota</taxon>
        <taxon>Betaproteobacteria</taxon>
        <taxon>Burkholderiales</taxon>
        <taxon>Sphaerotilaceae</taxon>
        <taxon>Aquincola</taxon>
    </lineage>
</organism>
<keyword evidence="1" id="KW-0732">Signal</keyword>
<dbReference type="PANTHER" id="PTHR43019:SF23">
    <property type="entry name" value="PROTEASE DO-LIKE 5, CHLOROPLASTIC"/>
    <property type="match status" value="1"/>
</dbReference>
<dbReference type="InterPro" id="IPR009003">
    <property type="entry name" value="Peptidase_S1_PA"/>
</dbReference>
<dbReference type="Pfam" id="PF13365">
    <property type="entry name" value="Trypsin_2"/>
    <property type="match status" value="1"/>
</dbReference>
<dbReference type="SUPFAM" id="SSF50494">
    <property type="entry name" value="Trypsin-like serine proteases"/>
    <property type="match status" value="1"/>
</dbReference>
<dbReference type="EMBL" id="CP097636">
    <property type="protein sequence ID" value="URI10140.1"/>
    <property type="molecule type" value="Genomic_DNA"/>
</dbReference>